<dbReference type="RefSeq" id="WP_025424402.1">
    <property type="nucleotide sequence ID" value="NZ_CP006570.1"/>
</dbReference>
<keyword evidence="2" id="KW-1185">Reference proteome</keyword>
<proteinExistence type="predicted"/>
<dbReference type="HOGENOM" id="CLU_1155781_0_0_6"/>
<name>W0HZK5_9GAMM</name>
<gene>
    <name evidence="1" type="ORF">Sant_P0228</name>
</gene>
<evidence type="ECO:0000313" key="2">
    <source>
        <dbReference type="Proteomes" id="UP000019028"/>
    </source>
</evidence>
<dbReference type="Proteomes" id="UP000019028">
    <property type="component" value="Plasmid pHS1"/>
</dbReference>
<sequence length="240" mass="26729">MKKMIIPIHPFFLGKSNGCVTLPTTGECCNNNDIIREIITVRNIMTDSNKLSLQSMSAKVISTIIFNKLQSSDNVNVNAVVSFFEDKNALAPAVRKKIKKQLYNKLIKVTVENNPVMASQIAIIRVEHGQPCDKVANDHGLSRDDGKRLEVYSIFGPGKKRVKDGESCDSVCKDLVIKSSARRFLEIIAINAGPMRKELSEGKPLTDLCNKYGIVKTRAIDGLEGGILWQPDRLEHPYFL</sequence>
<organism evidence="1 2">
    <name type="scientific">Sodalis praecaptivus</name>
    <dbReference type="NCBI Taxonomy" id="1239307"/>
    <lineage>
        <taxon>Bacteria</taxon>
        <taxon>Pseudomonadati</taxon>
        <taxon>Pseudomonadota</taxon>
        <taxon>Gammaproteobacteria</taxon>
        <taxon>Enterobacterales</taxon>
        <taxon>Bruguierivoracaceae</taxon>
        <taxon>Sodalis</taxon>
    </lineage>
</organism>
<reference evidence="1 2" key="1">
    <citation type="journal article" date="2014" name="Genome Biol. Evol.">
        <title>Genome degeneration and adaptation in a nascent stage of symbiosis.</title>
        <authorList>
            <person name="Oakeson K.F."/>
            <person name="Gil R."/>
            <person name="Clayton A.L."/>
            <person name="Dunn D.M."/>
            <person name="von Niederhausern A.C."/>
            <person name="Hamil C."/>
            <person name="Aoyagi A."/>
            <person name="Duval B."/>
            <person name="Baca A."/>
            <person name="Silva F.J."/>
            <person name="Vallier A."/>
            <person name="Jackson D.G."/>
            <person name="Latorre A."/>
            <person name="Weiss R.B."/>
            <person name="Heddi A."/>
            <person name="Moya A."/>
            <person name="Dale C."/>
        </authorList>
    </citation>
    <scope>NUCLEOTIDE SEQUENCE [LARGE SCALE GENOMIC DNA]</scope>
    <source>
        <strain evidence="1 2">HS1</strain>
        <plasmid evidence="2">Plasmid pHS1</plasmid>
    </source>
</reference>
<dbReference type="AlphaFoldDB" id="W0HZK5"/>
<dbReference type="PATRIC" id="fig|1239307.3.peg.4772"/>
<protein>
    <submittedName>
        <fullName evidence="1">Uncharacterized protein</fullName>
    </submittedName>
</protein>
<geneLocation type="plasmid" evidence="1 2">
    <name>pHS1</name>
</geneLocation>
<evidence type="ECO:0000313" key="1">
    <source>
        <dbReference type="EMBL" id="AHF79271.1"/>
    </source>
</evidence>
<dbReference type="KEGG" id="sod:Sant_P0228"/>
<dbReference type="EMBL" id="CP006570">
    <property type="protein sequence ID" value="AHF79271.1"/>
    <property type="molecule type" value="Genomic_DNA"/>
</dbReference>
<keyword evidence="1" id="KW-0614">Plasmid</keyword>
<accession>W0HZK5</accession>